<sequence>MTRANGWTGGAGRTGFNEQLQHLWRTRPVRLPRRGPVAGVAAGFGQRYGVDPVLVRVAFVVSTIFGGSGIVLYLLAWLLMPAAQDDVSAAESLIGRGHSMQSPTKTLVLIVALVIAVSTVGPVGAGLGGAGLISFALMVAGWWLLYLRQPNPPAGSTDPLLPDGGPAPTGYPGVFPGGPAWTGPTYGPYTRLPDHYEPDQPKSTAEQQVSSFETVTEVIPQDRAPEAEGDATASNTAVLRTDPPLDSTPTEQDSSSTPTDEATQPIPPPRTGPFRPTPDPSKIGPTASGWDPLGVTPLAWDLPDPTPRGPVLPTPPPPRPRSRLTPIVIGLAVLAAAGAGALTAAGVSWMTPGRIGAVALTVVGLGLLIGAFLRRGYGLMVLLAPLAGFVILASLVGPVTFDRSAMGEHTWKPATMAELNPAYQITVGDGTLDLRSLNLTENRTVAVHVRAGDFHVLVPASMRLDARCRAKVGDVSCPQGLVGPATGPVLTLDVDVQAGDAEVTHG</sequence>
<evidence type="ECO:0000313" key="9">
    <source>
        <dbReference type="EMBL" id="MFF3569474.1"/>
    </source>
</evidence>
<comment type="caution">
    <text evidence="9">The sequence shown here is derived from an EMBL/GenBank/DDBJ whole genome shotgun (WGS) entry which is preliminary data.</text>
</comment>
<feature type="domain" description="Phage shock protein PspC N-terminal" evidence="8">
    <location>
        <begin position="27"/>
        <end position="82"/>
    </location>
</feature>
<dbReference type="InterPro" id="IPR052027">
    <property type="entry name" value="PspC"/>
</dbReference>
<feature type="compositionally biased region" description="Pro residues" evidence="6">
    <location>
        <begin position="265"/>
        <end position="279"/>
    </location>
</feature>
<feature type="compositionally biased region" description="Polar residues" evidence="6">
    <location>
        <begin position="201"/>
        <end position="214"/>
    </location>
</feature>
<evidence type="ECO:0000256" key="3">
    <source>
        <dbReference type="ARBA" id="ARBA00022692"/>
    </source>
</evidence>
<organism evidence="9 10">
    <name type="scientific">Nocardia jiangxiensis</name>
    <dbReference type="NCBI Taxonomy" id="282685"/>
    <lineage>
        <taxon>Bacteria</taxon>
        <taxon>Bacillati</taxon>
        <taxon>Actinomycetota</taxon>
        <taxon>Actinomycetes</taxon>
        <taxon>Mycobacteriales</taxon>
        <taxon>Nocardiaceae</taxon>
        <taxon>Nocardia</taxon>
    </lineage>
</organism>
<evidence type="ECO:0000259" key="8">
    <source>
        <dbReference type="Pfam" id="PF04024"/>
    </source>
</evidence>
<evidence type="ECO:0000256" key="7">
    <source>
        <dbReference type="SAM" id="Phobius"/>
    </source>
</evidence>
<proteinExistence type="predicted"/>
<evidence type="ECO:0000256" key="5">
    <source>
        <dbReference type="ARBA" id="ARBA00023136"/>
    </source>
</evidence>
<keyword evidence="5 7" id="KW-0472">Membrane</keyword>
<feature type="transmembrane region" description="Helical" evidence="7">
    <location>
        <begin position="327"/>
        <end position="349"/>
    </location>
</feature>
<feature type="transmembrane region" description="Helical" evidence="7">
    <location>
        <begin position="53"/>
        <end position="79"/>
    </location>
</feature>
<dbReference type="EMBL" id="JBIAQY010000005">
    <property type="protein sequence ID" value="MFF3569474.1"/>
    <property type="molecule type" value="Genomic_DNA"/>
</dbReference>
<dbReference type="PANTHER" id="PTHR33885:SF3">
    <property type="entry name" value="PHAGE SHOCK PROTEIN C"/>
    <property type="match status" value="1"/>
</dbReference>
<feature type="transmembrane region" description="Helical" evidence="7">
    <location>
        <begin position="130"/>
        <end position="147"/>
    </location>
</feature>
<dbReference type="InterPro" id="IPR007168">
    <property type="entry name" value="Phageshock_PspC_N"/>
</dbReference>
<keyword evidence="2" id="KW-1003">Cell membrane</keyword>
<reference evidence="9 10" key="1">
    <citation type="submission" date="2024-10" db="EMBL/GenBank/DDBJ databases">
        <title>The Natural Products Discovery Center: Release of the First 8490 Sequenced Strains for Exploring Actinobacteria Biosynthetic Diversity.</title>
        <authorList>
            <person name="Kalkreuter E."/>
            <person name="Kautsar S.A."/>
            <person name="Yang D."/>
            <person name="Bader C.D."/>
            <person name="Teijaro C.N."/>
            <person name="Fluegel L."/>
            <person name="Davis C.M."/>
            <person name="Simpson J.R."/>
            <person name="Lauterbach L."/>
            <person name="Steele A.D."/>
            <person name="Gui C."/>
            <person name="Meng S."/>
            <person name="Li G."/>
            <person name="Viehrig K."/>
            <person name="Ye F."/>
            <person name="Su P."/>
            <person name="Kiefer A.F."/>
            <person name="Nichols A."/>
            <person name="Cepeda A.J."/>
            <person name="Yan W."/>
            <person name="Fan B."/>
            <person name="Jiang Y."/>
            <person name="Adhikari A."/>
            <person name="Zheng C.-J."/>
            <person name="Schuster L."/>
            <person name="Cowan T.M."/>
            <person name="Smanski M.J."/>
            <person name="Chevrette M.G."/>
            <person name="De Carvalho L.P.S."/>
            <person name="Shen B."/>
        </authorList>
    </citation>
    <scope>NUCLEOTIDE SEQUENCE [LARGE SCALE GENOMIC DNA]</scope>
    <source>
        <strain evidence="9 10">NPDC002593</strain>
    </source>
</reference>
<keyword evidence="4 7" id="KW-1133">Transmembrane helix</keyword>
<feature type="transmembrane region" description="Helical" evidence="7">
    <location>
        <begin position="355"/>
        <end position="373"/>
    </location>
</feature>
<evidence type="ECO:0000256" key="2">
    <source>
        <dbReference type="ARBA" id="ARBA00022475"/>
    </source>
</evidence>
<evidence type="ECO:0000256" key="1">
    <source>
        <dbReference type="ARBA" id="ARBA00004162"/>
    </source>
</evidence>
<accession>A0ABW6S1A6</accession>
<evidence type="ECO:0000313" key="10">
    <source>
        <dbReference type="Proteomes" id="UP001601992"/>
    </source>
</evidence>
<dbReference type="RefSeq" id="WP_387404215.1">
    <property type="nucleotide sequence ID" value="NZ_JBIAQY010000005.1"/>
</dbReference>
<gene>
    <name evidence="9" type="ORF">ACFYXQ_17030</name>
</gene>
<dbReference type="PANTHER" id="PTHR33885">
    <property type="entry name" value="PHAGE SHOCK PROTEIN C"/>
    <property type="match status" value="1"/>
</dbReference>
<keyword evidence="3 7" id="KW-0812">Transmembrane</keyword>
<keyword evidence="10" id="KW-1185">Reference proteome</keyword>
<name>A0ABW6S1A6_9NOCA</name>
<dbReference type="Proteomes" id="UP001601992">
    <property type="component" value="Unassembled WGS sequence"/>
</dbReference>
<protein>
    <submittedName>
        <fullName evidence="9">PspC domain-containing protein</fullName>
    </submittedName>
</protein>
<feature type="compositionally biased region" description="Polar residues" evidence="6">
    <location>
        <begin position="247"/>
        <end position="262"/>
    </location>
</feature>
<comment type="subcellular location">
    <subcellularLocation>
        <location evidence="1">Cell membrane</location>
        <topology evidence="1">Single-pass membrane protein</topology>
    </subcellularLocation>
</comment>
<dbReference type="Pfam" id="PF04024">
    <property type="entry name" value="PspC"/>
    <property type="match status" value="1"/>
</dbReference>
<feature type="region of interest" description="Disordered" evidence="6">
    <location>
        <begin position="156"/>
        <end position="320"/>
    </location>
</feature>
<feature type="transmembrane region" description="Helical" evidence="7">
    <location>
        <begin position="380"/>
        <end position="401"/>
    </location>
</feature>
<feature type="compositionally biased region" description="Pro residues" evidence="6">
    <location>
        <begin position="304"/>
        <end position="319"/>
    </location>
</feature>
<evidence type="ECO:0000256" key="4">
    <source>
        <dbReference type="ARBA" id="ARBA00022989"/>
    </source>
</evidence>
<evidence type="ECO:0000256" key="6">
    <source>
        <dbReference type="SAM" id="MobiDB-lite"/>
    </source>
</evidence>